<name>M7SKR7_EUTLA</name>
<dbReference type="GO" id="GO:0008496">
    <property type="term" value="F:mannan endo-1,6-alpha-mannosidase activity"/>
    <property type="evidence" value="ECO:0007669"/>
    <property type="project" value="UniProtKB-EC"/>
</dbReference>
<dbReference type="eggNOG" id="ENOG502SMCE">
    <property type="taxonomic scope" value="Eukaryota"/>
</dbReference>
<evidence type="ECO:0000256" key="1">
    <source>
        <dbReference type="ARBA" id="ARBA00001452"/>
    </source>
</evidence>
<dbReference type="EMBL" id="KB706550">
    <property type="protein sequence ID" value="EMR66944.1"/>
    <property type="molecule type" value="Genomic_DNA"/>
</dbReference>
<evidence type="ECO:0000256" key="9">
    <source>
        <dbReference type="ARBA" id="ARBA00023295"/>
    </source>
</evidence>
<dbReference type="AlphaFoldDB" id="M7SKR7"/>
<dbReference type="Gene3D" id="1.50.10.20">
    <property type="match status" value="1"/>
</dbReference>
<keyword evidence="12" id="KW-1185">Reference proteome</keyword>
<dbReference type="PANTHER" id="PTHR12145:SF38">
    <property type="entry name" value="MANNAN ENDO-1,6-ALPHA-MANNOSIDASE"/>
    <property type="match status" value="1"/>
</dbReference>
<dbReference type="GO" id="GO:0009272">
    <property type="term" value="P:fungal-type cell wall biogenesis"/>
    <property type="evidence" value="ECO:0007669"/>
    <property type="project" value="TreeGrafter"/>
</dbReference>
<dbReference type="SUPFAM" id="SSF48208">
    <property type="entry name" value="Six-hairpin glycosidases"/>
    <property type="match status" value="1"/>
</dbReference>
<proteinExistence type="inferred from homology"/>
<keyword evidence="7" id="KW-0472">Membrane</keyword>
<dbReference type="EC" id="3.2.1.101" evidence="4"/>
<feature type="compositionally biased region" description="Basic and acidic residues" evidence="10">
    <location>
        <begin position="328"/>
        <end position="337"/>
    </location>
</feature>
<dbReference type="OrthoDB" id="4187847at2759"/>
<evidence type="ECO:0000313" key="11">
    <source>
        <dbReference type="EMBL" id="EMR66944.1"/>
    </source>
</evidence>
<evidence type="ECO:0000256" key="5">
    <source>
        <dbReference type="ARBA" id="ARBA00022729"/>
    </source>
</evidence>
<reference evidence="12" key="1">
    <citation type="journal article" date="2013" name="Genome Announc.">
        <title>Draft genome sequence of the grapevine dieback fungus Eutypa lata UCR-EL1.</title>
        <authorList>
            <person name="Blanco-Ulate B."/>
            <person name="Rolshausen P.E."/>
            <person name="Cantu D."/>
        </authorList>
    </citation>
    <scope>NUCLEOTIDE SEQUENCE [LARGE SCALE GENOMIC DNA]</scope>
    <source>
        <strain evidence="12">UCR-EL1</strain>
    </source>
</reference>
<keyword evidence="9" id="KW-0326">Glycosidase</keyword>
<keyword evidence="6 11" id="KW-0378">Hydrolase</keyword>
<evidence type="ECO:0000256" key="3">
    <source>
        <dbReference type="ARBA" id="ARBA00009699"/>
    </source>
</evidence>
<protein>
    <recommendedName>
        <fullName evidence="4">mannan endo-1,6-alpha-mannosidase</fullName>
        <ecNumber evidence="4">3.2.1.101</ecNumber>
    </recommendedName>
</protein>
<evidence type="ECO:0000256" key="8">
    <source>
        <dbReference type="ARBA" id="ARBA00023180"/>
    </source>
</evidence>
<feature type="region of interest" description="Disordered" evidence="10">
    <location>
        <begin position="327"/>
        <end position="366"/>
    </location>
</feature>
<dbReference type="GO" id="GO:0012505">
    <property type="term" value="C:endomembrane system"/>
    <property type="evidence" value="ECO:0007669"/>
    <property type="project" value="UniProtKB-SubCell"/>
</dbReference>
<gene>
    <name evidence="11" type="ORF">UCREL1_6054</name>
</gene>
<keyword evidence="8" id="KW-0325">Glycoprotein</keyword>
<dbReference type="KEGG" id="ela:UCREL1_6054"/>
<keyword evidence="5" id="KW-0732">Signal</keyword>
<feature type="compositionally biased region" description="Low complexity" evidence="10">
    <location>
        <begin position="338"/>
        <end position="358"/>
    </location>
</feature>
<dbReference type="PANTHER" id="PTHR12145">
    <property type="entry name" value="MANNAN ENDO-1,6-ALPHA-MANNOSIDASE DCW1"/>
    <property type="match status" value="1"/>
</dbReference>
<evidence type="ECO:0000256" key="7">
    <source>
        <dbReference type="ARBA" id="ARBA00023136"/>
    </source>
</evidence>
<accession>M7SKR7</accession>
<sequence>MLDYSHYTGDSSYDAVVSEAILSQVGPNFDFMTEQHRGSTGNDDQAFWTFTVLEAAERNFPQPDDSIPPWLDIAINAWNSMVVRWNTTNCDGGFTWQIFPENPNGMNYKNSISNGGFFQISARLARATGNDTYLDWAQKVWDWSETVGIVNRDTYTVYDGVDAADDCTKVNTHQFSYTQAVYTYGAAVMYNQTNGDATWGNRTSRLLEAAKVYFSPFENATNVMYEAACEKQGVCNNDQKSFKGYVSRFLWATAKMMPSKLAEIRPLLTTSAVAASKACSGGDDGTTCGQKWYTGDYDGVTGLGQQMSALETVQGLLSQGASAPLKAGEIKHVKEDNTTTTTVSPTASPTASPTSTEAPPDRVNVPTDIATVSGSAIIDPRWAVMGLCLVFTWAMA</sequence>
<dbReference type="FunFam" id="1.50.10.20:FF:000006">
    <property type="entry name" value="Mannan endo-1,6-alpha-mannosidase"/>
    <property type="match status" value="1"/>
</dbReference>
<dbReference type="InterPro" id="IPR014480">
    <property type="entry name" value="Mannan-1_6-alpha_mannosidase"/>
</dbReference>
<comment type="catalytic activity">
    <reaction evidence="1">
        <text>Random hydrolysis of (1-&gt;6)-alpha-D-mannosidic linkages in unbranched (1-&gt;6)-mannans.</text>
        <dbReference type="EC" id="3.2.1.101"/>
    </reaction>
</comment>
<evidence type="ECO:0000256" key="4">
    <source>
        <dbReference type="ARBA" id="ARBA00012350"/>
    </source>
</evidence>
<evidence type="ECO:0000313" key="12">
    <source>
        <dbReference type="Proteomes" id="UP000012174"/>
    </source>
</evidence>
<organism evidence="11 12">
    <name type="scientific">Eutypa lata (strain UCR-EL1)</name>
    <name type="common">Grapevine dieback disease fungus</name>
    <name type="synonym">Eutypa armeniacae</name>
    <dbReference type="NCBI Taxonomy" id="1287681"/>
    <lineage>
        <taxon>Eukaryota</taxon>
        <taxon>Fungi</taxon>
        <taxon>Dikarya</taxon>
        <taxon>Ascomycota</taxon>
        <taxon>Pezizomycotina</taxon>
        <taxon>Sordariomycetes</taxon>
        <taxon>Xylariomycetidae</taxon>
        <taxon>Xylariales</taxon>
        <taxon>Diatrypaceae</taxon>
        <taxon>Eutypa</taxon>
    </lineage>
</organism>
<dbReference type="OMA" id="CGSKWYT"/>
<evidence type="ECO:0000256" key="6">
    <source>
        <dbReference type="ARBA" id="ARBA00022801"/>
    </source>
</evidence>
<dbReference type="GO" id="GO:0016052">
    <property type="term" value="P:carbohydrate catabolic process"/>
    <property type="evidence" value="ECO:0007669"/>
    <property type="project" value="InterPro"/>
</dbReference>
<dbReference type="InterPro" id="IPR008928">
    <property type="entry name" value="6-hairpin_glycosidase_sf"/>
</dbReference>
<comment type="subcellular location">
    <subcellularLocation>
        <location evidence="2">Endomembrane system</location>
    </subcellularLocation>
</comment>
<dbReference type="Proteomes" id="UP000012174">
    <property type="component" value="Unassembled WGS sequence"/>
</dbReference>
<evidence type="ECO:0000256" key="2">
    <source>
        <dbReference type="ARBA" id="ARBA00004308"/>
    </source>
</evidence>
<dbReference type="HOGENOM" id="CLU_025694_2_1_1"/>
<evidence type="ECO:0000256" key="10">
    <source>
        <dbReference type="SAM" id="MobiDB-lite"/>
    </source>
</evidence>
<dbReference type="InterPro" id="IPR005198">
    <property type="entry name" value="Glyco_hydro_76"/>
</dbReference>
<dbReference type="Pfam" id="PF03663">
    <property type="entry name" value="Glyco_hydro_76"/>
    <property type="match status" value="1"/>
</dbReference>
<dbReference type="PIRSF" id="PIRSF016302">
    <property type="entry name" value="Man_a_manosd"/>
    <property type="match status" value="1"/>
</dbReference>
<comment type="similarity">
    <text evidence="3">Belongs to the glycosyl hydrolase 76 family.</text>
</comment>